<dbReference type="GO" id="GO:0015421">
    <property type="term" value="F:ABC-type oligopeptide transporter activity"/>
    <property type="evidence" value="ECO:0007669"/>
    <property type="project" value="TreeGrafter"/>
</dbReference>
<dbReference type="GO" id="GO:0016887">
    <property type="term" value="F:ATP hydrolysis activity"/>
    <property type="evidence" value="ECO:0007669"/>
    <property type="project" value="InterPro"/>
</dbReference>
<dbReference type="Gene3D" id="3.40.50.300">
    <property type="entry name" value="P-loop containing nucleotide triphosphate hydrolases"/>
    <property type="match status" value="1"/>
</dbReference>
<dbReference type="InterPro" id="IPR036640">
    <property type="entry name" value="ABC1_TM_sf"/>
</dbReference>
<evidence type="ECO:0000256" key="6">
    <source>
        <dbReference type="ARBA" id="ARBA00022840"/>
    </source>
</evidence>
<dbReference type="PANTHER" id="PTHR43394">
    <property type="entry name" value="ATP-DEPENDENT PERMEASE MDL1, MITOCHONDRIAL"/>
    <property type="match status" value="1"/>
</dbReference>
<evidence type="ECO:0000256" key="4">
    <source>
        <dbReference type="ARBA" id="ARBA00022692"/>
    </source>
</evidence>
<keyword evidence="6" id="KW-0067">ATP-binding</keyword>
<dbReference type="KEGG" id="dai:Desaci_0678"/>
<dbReference type="SUPFAM" id="SSF52540">
    <property type="entry name" value="P-loop containing nucleoside triphosphate hydrolases"/>
    <property type="match status" value="1"/>
</dbReference>
<proteinExistence type="predicted"/>
<evidence type="ECO:0000259" key="11">
    <source>
        <dbReference type="PROSITE" id="PS50929"/>
    </source>
</evidence>
<feature type="transmembrane region" description="Helical" evidence="9">
    <location>
        <begin position="165"/>
        <end position="188"/>
    </location>
</feature>
<comment type="subcellular location">
    <subcellularLocation>
        <location evidence="1">Cell membrane</location>
        <topology evidence="1">Multi-pass membrane protein</topology>
    </subcellularLocation>
</comment>
<evidence type="ECO:0000256" key="3">
    <source>
        <dbReference type="ARBA" id="ARBA00022475"/>
    </source>
</evidence>
<dbReference type="InterPro" id="IPR027417">
    <property type="entry name" value="P-loop_NTPase"/>
</dbReference>
<dbReference type="FunFam" id="3.40.50.300:FF:000221">
    <property type="entry name" value="Multidrug ABC transporter ATP-binding protein"/>
    <property type="match status" value="1"/>
</dbReference>
<dbReference type="HOGENOM" id="CLU_000604_84_1_9"/>
<gene>
    <name evidence="12" type="ordered locus">Desaci_0678</name>
</gene>
<organism evidence="12 13">
    <name type="scientific">Desulfosporosinus acidiphilus (strain DSM 22704 / JCM 16185 / SJ4)</name>
    <dbReference type="NCBI Taxonomy" id="646529"/>
    <lineage>
        <taxon>Bacteria</taxon>
        <taxon>Bacillati</taxon>
        <taxon>Bacillota</taxon>
        <taxon>Clostridia</taxon>
        <taxon>Eubacteriales</taxon>
        <taxon>Desulfitobacteriaceae</taxon>
        <taxon>Desulfosporosinus</taxon>
    </lineage>
</organism>
<dbReference type="GO" id="GO:0005524">
    <property type="term" value="F:ATP binding"/>
    <property type="evidence" value="ECO:0007669"/>
    <property type="project" value="UniProtKB-KW"/>
</dbReference>
<feature type="transmembrane region" description="Helical" evidence="9">
    <location>
        <begin position="91"/>
        <end position="111"/>
    </location>
</feature>
<dbReference type="SMART" id="SM00382">
    <property type="entry name" value="AAA"/>
    <property type="match status" value="1"/>
</dbReference>
<dbReference type="EMBL" id="CP003639">
    <property type="protein sequence ID" value="AFM39739.1"/>
    <property type="molecule type" value="Genomic_DNA"/>
</dbReference>
<dbReference type="GO" id="GO:0005886">
    <property type="term" value="C:plasma membrane"/>
    <property type="evidence" value="ECO:0007669"/>
    <property type="project" value="UniProtKB-SubCell"/>
</dbReference>
<feature type="transmembrane region" description="Helical" evidence="9">
    <location>
        <begin position="195"/>
        <end position="213"/>
    </location>
</feature>
<dbReference type="STRING" id="646529.Desaci_0678"/>
<keyword evidence="13" id="KW-1185">Reference proteome</keyword>
<evidence type="ECO:0000313" key="13">
    <source>
        <dbReference type="Proteomes" id="UP000002892"/>
    </source>
</evidence>
<feature type="transmembrane region" description="Helical" evidence="9">
    <location>
        <begin position="50"/>
        <end position="70"/>
    </location>
</feature>
<dbReference type="Proteomes" id="UP000002892">
    <property type="component" value="Chromosome"/>
</dbReference>
<accession>I4D1R5</accession>
<dbReference type="Pfam" id="PF00664">
    <property type="entry name" value="ABC_membrane"/>
    <property type="match status" value="1"/>
</dbReference>
<dbReference type="CDD" id="cd18550">
    <property type="entry name" value="ABC_6TM_exporter_like"/>
    <property type="match status" value="1"/>
</dbReference>
<evidence type="ECO:0000256" key="8">
    <source>
        <dbReference type="ARBA" id="ARBA00023136"/>
    </source>
</evidence>
<protein>
    <submittedName>
        <fullName evidence="12">ABC-type multidrug transport system, ATPase and permease component</fullName>
    </submittedName>
</protein>
<dbReference type="InterPro" id="IPR003593">
    <property type="entry name" value="AAA+_ATPase"/>
</dbReference>
<keyword evidence="4 9" id="KW-0812">Transmembrane</keyword>
<dbReference type="PROSITE" id="PS50893">
    <property type="entry name" value="ABC_TRANSPORTER_2"/>
    <property type="match status" value="1"/>
</dbReference>
<evidence type="ECO:0000313" key="12">
    <source>
        <dbReference type="EMBL" id="AFM39739.1"/>
    </source>
</evidence>
<evidence type="ECO:0000256" key="9">
    <source>
        <dbReference type="SAM" id="Phobius"/>
    </source>
</evidence>
<dbReference type="InterPro" id="IPR039421">
    <property type="entry name" value="Type_1_exporter"/>
</dbReference>
<dbReference type="Pfam" id="PF00005">
    <property type="entry name" value="ABC_tran"/>
    <property type="match status" value="1"/>
</dbReference>
<dbReference type="SUPFAM" id="SSF90123">
    <property type="entry name" value="ABC transporter transmembrane region"/>
    <property type="match status" value="1"/>
</dbReference>
<evidence type="ECO:0000256" key="7">
    <source>
        <dbReference type="ARBA" id="ARBA00022989"/>
    </source>
</evidence>
<evidence type="ECO:0000259" key="10">
    <source>
        <dbReference type="PROSITE" id="PS50893"/>
    </source>
</evidence>
<evidence type="ECO:0000256" key="5">
    <source>
        <dbReference type="ARBA" id="ARBA00022741"/>
    </source>
</evidence>
<dbReference type="OrthoDB" id="9771903at2"/>
<feature type="domain" description="ABC transmembrane type-1" evidence="11">
    <location>
        <begin position="55"/>
        <end position="332"/>
    </location>
</feature>
<name>I4D1R5_DESAJ</name>
<dbReference type="InterPro" id="IPR017871">
    <property type="entry name" value="ABC_transporter-like_CS"/>
</dbReference>
<keyword evidence="7 9" id="KW-1133">Transmembrane helix</keyword>
<dbReference type="AlphaFoldDB" id="I4D1R5"/>
<keyword evidence="8 9" id="KW-0472">Membrane</keyword>
<evidence type="ECO:0000256" key="1">
    <source>
        <dbReference type="ARBA" id="ARBA00004651"/>
    </source>
</evidence>
<dbReference type="PROSITE" id="PS50929">
    <property type="entry name" value="ABC_TM1F"/>
    <property type="match status" value="1"/>
</dbReference>
<keyword evidence="5" id="KW-0547">Nucleotide-binding</keyword>
<dbReference type="InterPro" id="IPR003439">
    <property type="entry name" value="ABC_transporter-like_ATP-bd"/>
</dbReference>
<feature type="transmembrane region" description="Helical" evidence="9">
    <location>
        <begin position="280"/>
        <end position="304"/>
    </location>
</feature>
<dbReference type="PROSITE" id="PS00211">
    <property type="entry name" value="ABC_TRANSPORTER_1"/>
    <property type="match status" value="1"/>
</dbReference>
<keyword evidence="3" id="KW-1003">Cell membrane</keyword>
<dbReference type="Gene3D" id="1.20.1560.10">
    <property type="entry name" value="ABC transporter type 1, transmembrane domain"/>
    <property type="match status" value="1"/>
</dbReference>
<dbReference type="InterPro" id="IPR011527">
    <property type="entry name" value="ABC1_TM_dom"/>
</dbReference>
<dbReference type="PANTHER" id="PTHR43394:SF1">
    <property type="entry name" value="ATP-BINDING CASSETTE SUB-FAMILY B MEMBER 10, MITOCHONDRIAL"/>
    <property type="match status" value="1"/>
</dbReference>
<keyword evidence="2" id="KW-0813">Transport</keyword>
<reference evidence="12 13" key="1">
    <citation type="journal article" date="2012" name="J. Bacteriol.">
        <title>Complete genome sequences of Desulfosporosinus orientis DSM765T, Desulfosporosinus youngiae DSM17734T, Desulfosporosinus meridiei DSM13257T, and Desulfosporosinus acidiphilus DSM22704T.</title>
        <authorList>
            <person name="Pester M."/>
            <person name="Brambilla E."/>
            <person name="Alazard D."/>
            <person name="Rattei T."/>
            <person name="Weinmaier T."/>
            <person name="Han J."/>
            <person name="Lucas S."/>
            <person name="Lapidus A."/>
            <person name="Cheng J.F."/>
            <person name="Goodwin L."/>
            <person name="Pitluck S."/>
            <person name="Peters L."/>
            <person name="Ovchinnikova G."/>
            <person name="Teshima H."/>
            <person name="Detter J.C."/>
            <person name="Han C.S."/>
            <person name="Tapia R."/>
            <person name="Land M.L."/>
            <person name="Hauser L."/>
            <person name="Kyrpides N.C."/>
            <person name="Ivanova N.N."/>
            <person name="Pagani I."/>
            <person name="Huntmann M."/>
            <person name="Wei C.L."/>
            <person name="Davenport K.W."/>
            <person name="Daligault H."/>
            <person name="Chain P.S."/>
            <person name="Chen A."/>
            <person name="Mavromatis K."/>
            <person name="Markowitz V."/>
            <person name="Szeto E."/>
            <person name="Mikhailova N."/>
            <person name="Pati A."/>
            <person name="Wagner M."/>
            <person name="Woyke T."/>
            <person name="Ollivier B."/>
            <person name="Klenk H.P."/>
            <person name="Spring S."/>
            <person name="Loy A."/>
        </authorList>
    </citation>
    <scope>NUCLEOTIDE SEQUENCE [LARGE SCALE GENOMIC DNA]</scope>
    <source>
        <strain evidence="13">DSM 22704 / JCM 16185 / SJ4</strain>
    </source>
</reference>
<dbReference type="RefSeq" id="WP_014825751.1">
    <property type="nucleotide sequence ID" value="NC_018068.1"/>
</dbReference>
<evidence type="ECO:0000256" key="2">
    <source>
        <dbReference type="ARBA" id="ARBA00022448"/>
    </source>
</evidence>
<feature type="domain" description="ABC transporter" evidence="10">
    <location>
        <begin position="373"/>
        <end position="613"/>
    </location>
</feature>
<dbReference type="eggNOG" id="COG1132">
    <property type="taxonomic scope" value="Bacteria"/>
</dbReference>
<sequence>MGIDFRGLGLGSGTGGNDSGRKRWQLRELASHEHFDWPIIKRVLLAFRPYWLKAILVTLIIFITSIGSVIPAWLTQKIIDDGIQKGQMMTVIYLTCVIIAAAISTGLLGVWQNWLSNQIAQSVMADYRLSLFRNLQRQTVNFFASRQSGDLVSRIISDVTAIQNVITSTLVGFISNILTISVTILLMFQMNWRMSILALIVVPGFVIPTQKVGKFRQILQAEIQQWLSAMTVQLSEVLGVSGALLIRIFNREASEEKKFIVANDNLRDLQVRQGLIGRWLFMWLGMFSSIGPALLWGYGGWLVIHQEMRLGVIVAFTTLLTKLYGPLSQLAQIHVNVLSSIALFRRIYSVMDIEPEVQGGFKTISPNSVRGHLEFKNVSFSYQRDSQVQEGKMALHQINLTIEPGQTVALVGPSGAGKTTLLNMIPRFSDPISGQIFLDGIESRNLSLESLRSQMGLVPQDPFFFHDTVYNNLLLAKEKASQEDMEAACKAAQIHDTIVSLSQGYQTIVGERGYRLSGGERQRLAIARVLLQSPRIVLLDEATSALDTVVERKIQEALAFLLKGRTAIVIAHRLSTVLAADKIIVLDKGKIIASGKHQDLVQTNPLYKILYETQFSVPQDPSQR</sequence>